<name>A0A319AEV1_9EURO</name>
<organism evidence="1 2">
    <name type="scientific">Aspergillus saccharolyticus JOP 1030-1</name>
    <dbReference type="NCBI Taxonomy" id="1450539"/>
    <lineage>
        <taxon>Eukaryota</taxon>
        <taxon>Fungi</taxon>
        <taxon>Dikarya</taxon>
        <taxon>Ascomycota</taxon>
        <taxon>Pezizomycotina</taxon>
        <taxon>Eurotiomycetes</taxon>
        <taxon>Eurotiomycetidae</taxon>
        <taxon>Eurotiales</taxon>
        <taxon>Aspergillaceae</taxon>
        <taxon>Aspergillus</taxon>
        <taxon>Aspergillus subgen. Circumdati</taxon>
    </lineage>
</organism>
<dbReference type="EMBL" id="KZ821218">
    <property type="protein sequence ID" value="PYH50018.1"/>
    <property type="molecule type" value="Genomic_DNA"/>
</dbReference>
<proteinExistence type="predicted"/>
<gene>
    <name evidence="1" type="ORF">BP01DRAFT_12575</name>
</gene>
<evidence type="ECO:0000313" key="2">
    <source>
        <dbReference type="Proteomes" id="UP000248349"/>
    </source>
</evidence>
<protein>
    <submittedName>
        <fullName evidence="1">Uncharacterized protein</fullName>
    </submittedName>
</protein>
<reference evidence="1 2" key="1">
    <citation type="submission" date="2016-12" db="EMBL/GenBank/DDBJ databases">
        <title>The genomes of Aspergillus section Nigri reveals drivers in fungal speciation.</title>
        <authorList>
            <consortium name="DOE Joint Genome Institute"/>
            <person name="Vesth T.C."/>
            <person name="Nybo J."/>
            <person name="Theobald S."/>
            <person name="Brandl J."/>
            <person name="Frisvad J.C."/>
            <person name="Nielsen K.F."/>
            <person name="Lyhne E.K."/>
            <person name="Kogle M.E."/>
            <person name="Kuo A."/>
            <person name="Riley R."/>
            <person name="Clum A."/>
            <person name="Nolan M."/>
            <person name="Lipzen A."/>
            <person name="Salamov A."/>
            <person name="Henrissat B."/>
            <person name="Wiebenga A."/>
            <person name="De Vries R.P."/>
            <person name="Grigoriev I.V."/>
            <person name="Mortensen U.H."/>
            <person name="Andersen M.R."/>
            <person name="Baker S.E."/>
        </authorList>
    </citation>
    <scope>NUCLEOTIDE SEQUENCE [LARGE SCALE GENOMIC DNA]</scope>
    <source>
        <strain evidence="1 2">JOP 1030-1</strain>
    </source>
</reference>
<sequence length="164" mass="19420">MDCKLFKKRRRREIRHSRGTKMRFEEKGLEKTARKKRYPASLAQKKKIRKRRRVQKSLVQKKNIARRYSATDEDRQYMQSNDFERMAWSKRVKGKNDGRESKAALRTFGITERRVSRRRTGRAHNACAVYKNRRIGWRAMGKSGCVILSMTYEVSGSCLGKPLF</sequence>
<dbReference type="RefSeq" id="XP_025436000.1">
    <property type="nucleotide sequence ID" value="XM_025570440.1"/>
</dbReference>
<dbReference type="AlphaFoldDB" id="A0A319AEV1"/>
<keyword evidence="2" id="KW-1185">Reference proteome</keyword>
<evidence type="ECO:0000313" key="1">
    <source>
        <dbReference type="EMBL" id="PYH50018.1"/>
    </source>
</evidence>
<dbReference type="GeneID" id="37071668"/>
<dbReference type="Proteomes" id="UP000248349">
    <property type="component" value="Unassembled WGS sequence"/>
</dbReference>
<accession>A0A319AEV1</accession>